<keyword evidence="15" id="KW-1185">Reference proteome</keyword>
<organism evidence="14 15">
    <name type="scientific">Rhizoclosmatium globosum</name>
    <dbReference type="NCBI Taxonomy" id="329046"/>
    <lineage>
        <taxon>Eukaryota</taxon>
        <taxon>Fungi</taxon>
        <taxon>Fungi incertae sedis</taxon>
        <taxon>Chytridiomycota</taxon>
        <taxon>Chytridiomycota incertae sedis</taxon>
        <taxon>Chytridiomycetes</taxon>
        <taxon>Chytridiales</taxon>
        <taxon>Chytriomycetaceae</taxon>
        <taxon>Rhizoclosmatium</taxon>
    </lineage>
</organism>
<comment type="cofactor">
    <cofactor evidence="12">
        <name>Zn(2+)</name>
        <dbReference type="ChEBI" id="CHEBI:29105"/>
    </cofactor>
    <text evidence="12">Binds 1 zinc ion.</text>
</comment>
<keyword evidence="5 12" id="KW-0645">Protease</keyword>
<dbReference type="PANTHER" id="PTHR11804:SF79">
    <property type="entry name" value="MITOCHONDRIAL INTERMEDIATE PEPTIDASE"/>
    <property type="match status" value="1"/>
</dbReference>
<evidence type="ECO:0000256" key="10">
    <source>
        <dbReference type="ARBA" id="ARBA00023049"/>
    </source>
</evidence>
<dbReference type="GO" id="GO:0046872">
    <property type="term" value="F:metal ion binding"/>
    <property type="evidence" value="ECO:0007669"/>
    <property type="project" value="UniProtKB-UniRule"/>
</dbReference>
<gene>
    <name evidence="14" type="ORF">BCR33DRAFT_719012</name>
</gene>
<name>A0A1Y2C328_9FUNG</name>
<dbReference type="Gene3D" id="3.40.390.10">
    <property type="entry name" value="Collagenase (Catalytic Domain)"/>
    <property type="match status" value="1"/>
</dbReference>
<keyword evidence="11" id="KW-0496">Mitochondrion</keyword>
<feature type="domain" description="Peptidase M3A/M3B catalytic" evidence="13">
    <location>
        <begin position="232"/>
        <end position="704"/>
    </location>
</feature>
<dbReference type="OrthoDB" id="17530at2759"/>
<evidence type="ECO:0000256" key="3">
    <source>
        <dbReference type="ARBA" id="ARBA00006040"/>
    </source>
</evidence>
<dbReference type="InterPro" id="IPR045090">
    <property type="entry name" value="Pept_M3A_M3B"/>
</dbReference>
<keyword evidence="7 12" id="KW-0378">Hydrolase</keyword>
<dbReference type="STRING" id="329046.A0A1Y2C328"/>
<evidence type="ECO:0000256" key="11">
    <source>
        <dbReference type="ARBA" id="ARBA00023128"/>
    </source>
</evidence>
<dbReference type="EMBL" id="MCGO01000032">
    <property type="protein sequence ID" value="ORY41411.1"/>
    <property type="molecule type" value="Genomic_DNA"/>
</dbReference>
<evidence type="ECO:0000256" key="5">
    <source>
        <dbReference type="ARBA" id="ARBA00022670"/>
    </source>
</evidence>
<comment type="caution">
    <text evidence="14">The sequence shown here is derived from an EMBL/GenBank/DDBJ whole genome shotgun (WGS) entry which is preliminary data.</text>
</comment>
<evidence type="ECO:0000313" key="15">
    <source>
        <dbReference type="Proteomes" id="UP000193642"/>
    </source>
</evidence>
<proteinExistence type="inferred from homology"/>
<dbReference type="InterPro" id="IPR024079">
    <property type="entry name" value="MetalloPept_cat_dom_sf"/>
</dbReference>
<dbReference type="GO" id="GO:0006627">
    <property type="term" value="P:protein processing involved in protein targeting to mitochondrion"/>
    <property type="evidence" value="ECO:0007669"/>
    <property type="project" value="TreeGrafter"/>
</dbReference>
<comment type="subcellular location">
    <subcellularLocation>
        <location evidence="2">Mitochondrion matrix</location>
    </subcellularLocation>
</comment>
<dbReference type="CDD" id="cd06457">
    <property type="entry name" value="M3A_MIP"/>
    <property type="match status" value="1"/>
</dbReference>
<keyword evidence="10 12" id="KW-0482">Metalloprotease</keyword>
<keyword evidence="6 12" id="KW-0479">Metal-binding</keyword>
<comment type="similarity">
    <text evidence="3 12">Belongs to the peptidase M3 family.</text>
</comment>
<dbReference type="GO" id="GO:0005759">
    <property type="term" value="C:mitochondrial matrix"/>
    <property type="evidence" value="ECO:0007669"/>
    <property type="project" value="UniProtKB-SubCell"/>
</dbReference>
<dbReference type="Proteomes" id="UP000193642">
    <property type="component" value="Unassembled WGS sequence"/>
</dbReference>
<dbReference type="PANTHER" id="PTHR11804">
    <property type="entry name" value="PROTEASE M3 THIMET OLIGOPEPTIDASE-RELATED"/>
    <property type="match status" value="1"/>
</dbReference>
<evidence type="ECO:0000256" key="12">
    <source>
        <dbReference type="RuleBase" id="RU003435"/>
    </source>
</evidence>
<evidence type="ECO:0000256" key="8">
    <source>
        <dbReference type="ARBA" id="ARBA00022833"/>
    </source>
</evidence>
<dbReference type="EC" id="3.4.24.59" evidence="4"/>
<comment type="catalytic activity">
    <reaction evidence="1">
        <text>Release of an N-terminal octapeptide as second stage of processing of some proteins imported into the mitochondrion.</text>
        <dbReference type="EC" id="3.4.24.59"/>
    </reaction>
</comment>
<sequence>MLSLLSRSLTTSARNGSIQRYFDTPSSELGLGLKRGSGVNRSGLFGYGRSESLSSDEWTRAAQETVSRASRLAQRISQSQSQSPLPLTKSVKMLDALSDQLCAVLDATELVLNVHPDKKVVQDAANGNALLTSFMNSLNTDVSLYNALKASIDAQQFIPQPPPSNQTKVVADLLMKDFQKSGIHLSGSQRAQFVKLSDDILNLGNKFSRASSSISRLAIIPTDDSSILSHILRYARDEDVRRLVYTAANQSSEEDVWTLEELLRKRMQLARVLGKKSYADMWLGDKMAQSPERVMQFLENVSNGNWDLAKQDIARLESIKKEFVKGVNGRAFYTQFLSPVGNVPAVSGDELKPYFSVGTTLQGISDLLGDLYGIRLEPVFDIADGETWHPDVRKVHVVHESEGVIGVVYMDLFMREKGVEVDKFDGAAQFTVRCSRRLDDYEQYCEEPRAGLRSPQTEVTRRTEEGTNGLYQLPIVVLVTQFERPTKETPALLSLNEVETLFHEMGHVIHSVLARTDYQHISGTRCALDFVEVPSNLLESFARDFGVLQSIGVHYRSGKQVPIDLIRGVKARQGMLEGLERQKQVKMAVLDQYYHSEQMDVANFDTTMVLRQVQSKFHVIPYVDGTQWQTQFSHLFSYGASYYSYFWARRVSDAIQARVFGAEKNSYLHQKDRLREGGEVVRNELLKWGGGRDPWIGLDKAGIDVEVLGRL</sequence>
<keyword evidence="8 12" id="KW-0862">Zinc</keyword>
<protein>
    <recommendedName>
        <fullName evidence="4">mitochondrial intermediate peptidase</fullName>
        <ecNumber evidence="4">3.4.24.59</ecNumber>
    </recommendedName>
</protein>
<dbReference type="AlphaFoldDB" id="A0A1Y2C328"/>
<dbReference type="Pfam" id="PF01432">
    <property type="entry name" value="Peptidase_M3"/>
    <property type="match status" value="1"/>
</dbReference>
<evidence type="ECO:0000259" key="13">
    <source>
        <dbReference type="Pfam" id="PF01432"/>
    </source>
</evidence>
<dbReference type="InterPro" id="IPR001567">
    <property type="entry name" value="Pept_M3A_M3B_dom"/>
</dbReference>
<reference evidence="14 15" key="1">
    <citation type="submission" date="2016-07" db="EMBL/GenBank/DDBJ databases">
        <title>Pervasive Adenine N6-methylation of Active Genes in Fungi.</title>
        <authorList>
            <consortium name="DOE Joint Genome Institute"/>
            <person name="Mondo S.J."/>
            <person name="Dannebaum R.O."/>
            <person name="Kuo R.C."/>
            <person name="Labutti K."/>
            <person name="Haridas S."/>
            <person name="Kuo A."/>
            <person name="Salamov A."/>
            <person name="Ahrendt S.R."/>
            <person name="Lipzen A."/>
            <person name="Sullivan W."/>
            <person name="Andreopoulos W.B."/>
            <person name="Clum A."/>
            <person name="Lindquist E."/>
            <person name="Daum C."/>
            <person name="Ramamoorthy G.K."/>
            <person name="Gryganskyi A."/>
            <person name="Culley D."/>
            <person name="Magnuson J.K."/>
            <person name="James T.Y."/>
            <person name="O'Malley M.A."/>
            <person name="Stajich J.E."/>
            <person name="Spatafora J.W."/>
            <person name="Visel A."/>
            <person name="Grigoriev I.V."/>
        </authorList>
    </citation>
    <scope>NUCLEOTIDE SEQUENCE [LARGE SCALE GENOMIC DNA]</scope>
    <source>
        <strain evidence="14 15">JEL800</strain>
    </source>
</reference>
<dbReference type="GO" id="GO:0004222">
    <property type="term" value="F:metalloendopeptidase activity"/>
    <property type="evidence" value="ECO:0007669"/>
    <property type="project" value="UniProtKB-EC"/>
</dbReference>
<dbReference type="SUPFAM" id="SSF55486">
    <property type="entry name" value="Metalloproteases ('zincins'), catalytic domain"/>
    <property type="match status" value="1"/>
</dbReference>
<dbReference type="InterPro" id="IPR033851">
    <property type="entry name" value="M3A_MIP"/>
</dbReference>
<dbReference type="InterPro" id="IPR024077">
    <property type="entry name" value="Neurolysin/TOP_dom2"/>
</dbReference>
<evidence type="ECO:0000256" key="4">
    <source>
        <dbReference type="ARBA" id="ARBA00012441"/>
    </source>
</evidence>
<evidence type="ECO:0000256" key="6">
    <source>
        <dbReference type="ARBA" id="ARBA00022723"/>
    </source>
</evidence>
<evidence type="ECO:0000256" key="7">
    <source>
        <dbReference type="ARBA" id="ARBA00022801"/>
    </source>
</evidence>
<dbReference type="Gene3D" id="1.10.1370.10">
    <property type="entry name" value="Neurolysin, domain 3"/>
    <property type="match status" value="1"/>
</dbReference>
<keyword evidence="9" id="KW-0809">Transit peptide</keyword>
<dbReference type="GO" id="GO:0006518">
    <property type="term" value="P:peptide metabolic process"/>
    <property type="evidence" value="ECO:0007669"/>
    <property type="project" value="TreeGrafter"/>
</dbReference>
<evidence type="ECO:0000256" key="1">
    <source>
        <dbReference type="ARBA" id="ARBA00000436"/>
    </source>
</evidence>
<evidence type="ECO:0000256" key="9">
    <source>
        <dbReference type="ARBA" id="ARBA00022946"/>
    </source>
</evidence>
<evidence type="ECO:0000256" key="2">
    <source>
        <dbReference type="ARBA" id="ARBA00004305"/>
    </source>
</evidence>
<accession>A0A1Y2C328</accession>
<evidence type="ECO:0000313" key="14">
    <source>
        <dbReference type="EMBL" id="ORY41411.1"/>
    </source>
</evidence>